<proteinExistence type="predicted"/>
<sequence>MSFRRYTGLSPLRVSKDAKYSVTAGGAIRLEYRESARVRYLLTTELHPRLAEMVNDVKREVNGAEGGAFYINEFRYVLVPDGEGGPCFWAGQFDETLVFEDQSNDILVSPEATSGLLPGDEWLGPHVGIPYVLVAGGTDVRWEKVDGRRREIVLLSDFHGASAARQLGMRLARHKGTSGGRVFINERAEFFSRIDEGQDSRYIYLGALDEDPWFLPPEGFENED</sequence>
<accession>A0A543F147</accession>
<dbReference type="AlphaFoldDB" id="A0A543F147"/>
<dbReference type="OrthoDB" id="5186027at2"/>
<dbReference type="Proteomes" id="UP000320235">
    <property type="component" value="Unassembled WGS sequence"/>
</dbReference>
<dbReference type="EMBL" id="VFPE01000002">
    <property type="protein sequence ID" value="TQM27554.1"/>
    <property type="molecule type" value="Genomic_DNA"/>
</dbReference>
<evidence type="ECO:0000313" key="1">
    <source>
        <dbReference type="EMBL" id="TQM27554.1"/>
    </source>
</evidence>
<keyword evidence="2" id="KW-1185">Reference proteome</keyword>
<name>A0A543F147_9MICO</name>
<protein>
    <submittedName>
        <fullName evidence="1">Uncharacterized protein</fullName>
    </submittedName>
</protein>
<organism evidence="1 2">
    <name type="scientific">Microbacterium kyungheense</name>
    <dbReference type="NCBI Taxonomy" id="1263636"/>
    <lineage>
        <taxon>Bacteria</taxon>
        <taxon>Bacillati</taxon>
        <taxon>Actinomycetota</taxon>
        <taxon>Actinomycetes</taxon>
        <taxon>Micrococcales</taxon>
        <taxon>Microbacteriaceae</taxon>
        <taxon>Microbacterium</taxon>
    </lineage>
</organism>
<gene>
    <name evidence="1" type="ORF">FB391_1576</name>
</gene>
<dbReference type="RefSeq" id="WP_141893894.1">
    <property type="nucleotide sequence ID" value="NZ_BAABLH010000004.1"/>
</dbReference>
<evidence type="ECO:0000313" key="2">
    <source>
        <dbReference type="Proteomes" id="UP000320235"/>
    </source>
</evidence>
<comment type="caution">
    <text evidence="1">The sequence shown here is derived from an EMBL/GenBank/DDBJ whole genome shotgun (WGS) entry which is preliminary data.</text>
</comment>
<reference evidence="1 2" key="1">
    <citation type="submission" date="2019-06" db="EMBL/GenBank/DDBJ databases">
        <title>Sequencing the genomes of 1000 actinobacteria strains.</title>
        <authorList>
            <person name="Klenk H.-P."/>
        </authorList>
    </citation>
    <scope>NUCLEOTIDE SEQUENCE [LARGE SCALE GENOMIC DNA]</scope>
    <source>
        <strain evidence="1 2">DSM 105492</strain>
    </source>
</reference>